<protein>
    <submittedName>
        <fullName evidence="3">DUF1329 domain-containing protein</fullName>
    </submittedName>
</protein>
<name>A0A848G938_9RHOO</name>
<feature type="chain" id="PRO_5032829883" evidence="2">
    <location>
        <begin position="27"/>
        <end position="462"/>
    </location>
</feature>
<feature type="signal peptide" evidence="2">
    <location>
        <begin position="1"/>
        <end position="26"/>
    </location>
</feature>
<evidence type="ECO:0000256" key="1">
    <source>
        <dbReference type="SAM" id="MobiDB-lite"/>
    </source>
</evidence>
<accession>A0A848G938</accession>
<keyword evidence="2" id="KW-0732">Signal</keyword>
<feature type="region of interest" description="Disordered" evidence="1">
    <location>
        <begin position="27"/>
        <end position="54"/>
    </location>
</feature>
<evidence type="ECO:0000313" key="4">
    <source>
        <dbReference type="Proteomes" id="UP000580043"/>
    </source>
</evidence>
<comment type="caution">
    <text evidence="3">The sequence shown here is derived from an EMBL/GenBank/DDBJ whole genome shotgun (WGS) entry which is preliminary data.</text>
</comment>
<evidence type="ECO:0000256" key="2">
    <source>
        <dbReference type="SAM" id="SignalP"/>
    </source>
</evidence>
<proteinExistence type="predicted"/>
<keyword evidence="4" id="KW-1185">Reference proteome</keyword>
<dbReference type="Gene3D" id="2.50.20.10">
    <property type="entry name" value="Lipoprotein localisation LolA/LolB/LppX"/>
    <property type="match status" value="1"/>
</dbReference>
<evidence type="ECO:0000313" key="3">
    <source>
        <dbReference type="EMBL" id="NML27415.1"/>
    </source>
</evidence>
<dbReference type="AlphaFoldDB" id="A0A848G938"/>
<sequence>MNRLNMRAGRPLALVLALGVSFAAHGAEDPSRLGKDLTPAGGEKAASKDGSIPAWGGKETPAAGWAYGKNRGAAWAHKGEKPLFSIDAGNVAKYADKLTPGQVATIKQVKGYRMDVYPTHRNCGVPDFVADNTRKNVGFAKLGDDGWSLKEANVPGYPFPFPENGAQAMWNAKMRYRGVAVEYKNSITAVSPRKGSDEWIKASNEQTFFFPWGAKGSKPLSKLPDVEYYTYLLYNTPTALAGQAFTLTTFLDQPGSETFYYFTGQRRVRRMPTYAYDAPQIGFENQYTLDEPAVFNGTLDRFDWKLLGKKEIYVPYNSFGEYDFDAKFDDIAQAGSVNPSHRRYELHRVWVVEATVKSGARHVAPKRSFYLDEDSWNLVAADDYDAQGKIWKHREGYLIPVYETGTCDVAGFAQYNLSEGRYVFDLHAAGTGKDIQWVTEGNSPRYKSAFYTSDNLRAISDR</sequence>
<dbReference type="RefSeq" id="WP_169146944.1">
    <property type="nucleotide sequence ID" value="NZ_JABBGA010000014.1"/>
</dbReference>
<dbReference type="Pfam" id="PF07044">
    <property type="entry name" value="DUF1329"/>
    <property type="match status" value="1"/>
</dbReference>
<dbReference type="EMBL" id="JABBGA010000014">
    <property type="protein sequence ID" value="NML27415.1"/>
    <property type="molecule type" value="Genomic_DNA"/>
</dbReference>
<organism evidence="3 4">
    <name type="scientific">Zoogloea dura</name>
    <dbReference type="NCBI Taxonomy" id="2728840"/>
    <lineage>
        <taxon>Bacteria</taxon>
        <taxon>Pseudomonadati</taxon>
        <taxon>Pseudomonadota</taxon>
        <taxon>Betaproteobacteria</taxon>
        <taxon>Rhodocyclales</taxon>
        <taxon>Zoogloeaceae</taxon>
        <taxon>Zoogloea</taxon>
    </lineage>
</organism>
<dbReference type="InterPro" id="IPR010752">
    <property type="entry name" value="DUF1329"/>
</dbReference>
<reference evidence="3 4" key="1">
    <citation type="submission" date="2020-04" db="EMBL/GenBank/DDBJ databases">
        <title>Zoogloea sp. G-4-1-14 isolated from soil.</title>
        <authorList>
            <person name="Dahal R.H."/>
        </authorList>
    </citation>
    <scope>NUCLEOTIDE SEQUENCE [LARGE SCALE GENOMIC DNA]</scope>
    <source>
        <strain evidence="3 4">G-4-1-14</strain>
    </source>
</reference>
<dbReference type="Proteomes" id="UP000580043">
    <property type="component" value="Unassembled WGS sequence"/>
</dbReference>
<gene>
    <name evidence="3" type="ORF">HHL15_16795</name>
</gene>